<evidence type="ECO:0000313" key="2">
    <source>
        <dbReference type="EMBL" id="KAG0148573.1"/>
    </source>
</evidence>
<proteinExistence type="predicted"/>
<keyword evidence="1" id="KW-1133">Transmembrane helix</keyword>
<dbReference type="Proteomes" id="UP000886653">
    <property type="component" value="Unassembled WGS sequence"/>
</dbReference>
<evidence type="ECO:0000313" key="3">
    <source>
        <dbReference type="Proteomes" id="UP000886653"/>
    </source>
</evidence>
<keyword evidence="1" id="KW-0812">Transmembrane</keyword>
<gene>
    <name evidence="2" type="ORF">CROQUDRAFT_693019</name>
</gene>
<keyword evidence="3" id="KW-1185">Reference proteome</keyword>
<comment type="caution">
    <text evidence="2">The sequence shown here is derived from an EMBL/GenBank/DDBJ whole genome shotgun (WGS) entry which is preliminary data.</text>
</comment>
<keyword evidence="1" id="KW-0472">Membrane</keyword>
<dbReference type="AlphaFoldDB" id="A0A9P6NM69"/>
<organism evidence="2 3">
    <name type="scientific">Cronartium quercuum f. sp. fusiforme G11</name>
    <dbReference type="NCBI Taxonomy" id="708437"/>
    <lineage>
        <taxon>Eukaryota</taxon>
        <taxon>Fungi</taxon>
        <taxon>Dikarya</taxon>
        <taxon>Basidiomycota</taxon>
        <taxon>Pucciniomycotina</taxon>
        <taxon>Pucciniomycetes</taxon>
        <taxon>Pucciniales</taxon>
        <taxon>Coleosporiaceae</taxon>
        <taxon>Cronartium</taxon>
    </lineage>
</organism>
<reference evidence="2" key="1">
    <citation type="submission" date="2013-11" db="EMBL/GenBank/DDBJ databases">
        <title>Genome sequence of the fusiform rust pathogen reveals effectors for host alternation and coevolution with pine.</title>
        <authorList>
            <consortium name="DOE Joint Genome Institute"/>
            <person name="Smith K."/>
            <person name="Pendleton A."/>
            <person name="Kubisiak T."/>
            <person name="Anderson C."/>
            <person name="Salamov A."/>
            <person name="Aerts A."/>
            <person name="Riley R."/>
            <person name="Clum A."/>
            <person name="Lindquist E."/>
            <person name="Ence D."/>
            <person name="Campbell M."/>
            <person name="Kronenberg Z."/>
            <person name="Feau N."/>
            <person name="Dhillon B."/>
            <person name="Hamelin R."/>
            <person name="Burleigh J."/>
            <person name="Smith J."/>
            <person name="Yandell M."/>
            <person name="Nelson C."/>
            <person name="Grigoriev I."/>
            <person name="Davis J."/>
        </authorList>
    </citation>
    <scope>NUCLEOTIDE SEQUENCE</scope>
    <source>
        <strain evidence="2">G11</strain>
    </source>
</reference>
<evidence type="ECO:0000256" key="1">
    <source>
        <dbReference type="SAM" id="Phobius"/>
    </source>
</evidence>
<protein>
    <submittedName>
        <fullName evidence="2">Uncharacterized protein</fullName>
    </submittedName>
</protein>
<name>A0A9P6NM69_9BASI</name>
<sequence>MSEYLVCSVRVRSKVCESPYCLDVLCYAWEGPRFVQHFRHRIRVHWYFFFLLQFFSLILVCFVNLLQYARKWVGVSTILQCLQCGSGSTLIR</sequence>
<feature type="transmembrane region" description="Helical" evidence="1">
    <location>
        <begin position="46"/>
        <end position="66"/>
    </location>
</feature>
<accession>A0A9P6NM69</accession>
<dbReference type="EMBL" id="MU167235">
    <property type="protein sequence ID" value="KAG0148573.1"/>
    <property type="molecule type" value="Genomic_DNA"/>
</dbReference>